<dbReference type="InterPro" id="IPR013249">
    <property type="entry name" value="RNA_pol_sigma70_r4_t2"/>
</dbReference>
<evidence type="ECO:0000256" key="1">
    <source>
        <dbReference type="ARBA" id="ARBA00010641"/>
    </source>
</evidence>
<sequence length="177" mass="19979">MLSETNSGDTFEQLALPLIPSLYNHAFWLTRDQAEAEDLVQETFSKALRAFGSFQSGTNFKAWTFRILHNTFLTTRTGIAASRTVFLEDHPETLDTSSGPTPEDNLIRLNNQAALHIALEQLLPQLREVLLLCDVEEIKYKDIALILDVPIGTVMSRISRARRTLRQLLQPQLGESL</sequence>
<dbReference type="Pfam" id="PF04542">
    <property type="entry name" value="Sigma70_r2"/>
    <property type="match status" value="1"/>
</dbReference>
<protein>
    <submittedName>
        <fullName evidence="7">RNA polymerase sigma-70 factor (ECF subfamily)</fullName>
    </submittedName>
</protein>
<dbReference type="Proteomes" id="UP000568106">
    <property type="component" value="Unassembled WGS sequence"/>
</dbReference>
<dbReference type="InterPro" id="IPR014284">
    <property type="entry name" value="RNA_pol_sigma-70_dom"/>
</dbReference>
<dbReference type="GO" id="GO:0003677">
    <property type="term" value="F:DNA binding"/>
    <property type="evidence" value="ECO:0007669"/>
    <property type="project" value="InterPro"/>
</dbReference>
<evidence type="ECO:0000313" key="8">
    <source>
        <dbReference type="Proteomes" id="UP000568106"/>
    </source>
</evidence>
<evidence type="ECO:0000259" key="6">
    <source>
        <dbReference type="Pfam" id="PF08281"/>
    </source>
</evidence>
<dbReference type="EMBL" id="JACHDY010000002">
    <property type="protein sequence ID" value="MBB5317634.1"/>
    <property type="molecule type" value="Genomic_DNA"/>
</dbReference>
<keyword evidence="2" id="KW-0805">Transcription regulation</keyword>
<dbReference type="Gene3D" id="1.10.10.10">
    <property type="entry name" value="Winged helix-like DNA-binding domain superfamily/Winged helix DNA-binding domain"/>
    <property type="match status" value="1"/>
</dbReference>
<comment type="similarity">
    <text evidence="1">Belongs to the sigma-70 factor family. ECF subfamily.</text>
</comment>
<accession>A0A7W8II83</accession>
<keyword evidence="3" id="KW-0731">Sigma factor</keyword>
<evidence type="ECO:0000256" key="2">
    <source>
        <dbReference type="ARBA" id="ARBA00023015"/>
    </source>
</evidence>
<gene>
    <name evidence="7" type="ORF">HDF09_002303</name>
</gene>
<dbReference type="PANTHER" id="PTHR43133">
    <property type="entry name" value="RNA POLYMERASE ECF-TYPE SIGMA FACTO"/>
    <property type="match status" value="1"/>
</dbReference>
<dbReference type="SUPFAM" id="SSF88946">
    <property type="entry name" value="Sigma2 domain of RNA polymerase sigma factors"/>
    <property type="match status" value="1"/>
</dbReference>
<dbReference type="AlphaFoldDB" id="A0A7W8II83"/>
<keyword evidence="8" id="KW-1185">Reference proteome</keyword>
<evidence type="ECO:0000259" key="5">
    <source>
        <dbReference type="Pfam" id="PF04542"/>
    </source>
</evidence>
<evidence type="ECO:0000313" key="7">
    <source>
        <dbReference type="EMBL" id="MBB5317634.1"/>
    </source>
</evidence>
<feature type="domain" description="RNA polymerase sigma factor 70 region 4 type 2" evidence="6">
    <location>
        <begin position="115"/>
        <end position="165"/>
    </location>
</feature>
<evidence type="ECO:0000256" key="3">
    <source>
        <dbReference type="ARBA" id="ARBA00023082"/>
    </source>
</evidence>
<reference evidence="7" key="1">
    <citation type="submission" date="2020-08" db="EMBL/GenBank/DDBJ databases">
        <title>Genomic Encyclopedia of Type Strains, Phase IV (KMG-V): Genome sequencing to study the core and pangenomes of soil and plant-associated prokaryotes.</title>
        <authorList>
            <person name="Whitman W."/>
        </authorList>
    </citation>
    <scope>NUCLEOTIDE SEQUENCE [LARGE SCALE GENOMIC DNA]</scope>
    <source>
        <strain evidence="7">M8UP27</strain>
    </source>
</reference>
<dbReference type="InterPro" id="IPR007627">
    <property type="entry name" value="RNA_pol_sigma70_r2"/>
</dbReference>
<proteinExistence type="inferred from homology"/>
<dbReference type="Pfam" id="PF08281">
    <property type="entry name" value="Sigma70_r4_2"/>
    <property type="match status" value="1"/>
</dbReference>
<comment type="caution">
    <text evidence="7">The sequence shown here is derived from an EMBL/GenBank/DDBJ whole genome shotgun (WGS) entry which is preliminary data.</text>
</comment>
<organism evidence="7 8">
    <name type="scientific">Tunturiibacter empetritectus</name>
    <dbReference type="NCBI Taxonomy" id="3069691"/>
    <lineage>
        <taxon>Bacteria</taxon>
        <taxon>Pseudomonadati</taxon>
        <taxon>Acidobacteriota</taxon>
        <taxon>Terriglobia</taxon>
        <taxon>Terriglobales</taxon>
        <taxon>Acidobacteriaceae</taxon>
        <taxon>Tunturiibacter</taxon>
    </lineage>
</organism>
<evidence type="ECO:0000256" key="4">
    <source>
        <dbReference type="ARBA" id="ARBA00023163"/>
    </source>
</evidence>
<dbReference type="GO" id="GO:0016987">
    <property type="term" value="F:sigma factor activity"/>
    <property type="evidence" value="ECO:0007669"/>
    <property type="project" value="UniProtKB-KW"/>
</dbReference>
<dbReference type="InterPro" id="IPR036388">
    <property type="entry name" value="WH-like_DNA-bd_sf"/>
</dbReference>
<dbReference type="Gene3D" id="1.10.1740.10">
    <property type="match status" value="1"/>
</dbReference>
<name>A0A7W8II83_9BACT</name>
<dbReference type="NCBIfam" id="TIGR02937">
    <property type="entry name" value="sigma70-ECF"/>
    <property type="match status" value="1"/>
</dbReference>
<feature type="domain" description="RNA polymerase sigma-70 region 2" evidence="5">
    <location>
        <begin position="19"/>
        <end position="74"/>
    </location>
</feature>
<dbReference type="CDD" id="cd06171">
    <property type="entry name" value="Sigma70_r4"/>
    <property type="match status" value="1"/>
</dbReference>
<dbReference type="GO" id="GO:0006352">
    <property type="term" value="P:DNA-templated transcription initiation"/>
    <property type="evidence" value="ECO:0007669"/>
    <property type="project" value="InterPro"/>
</dbReference>
<dbReference type="PANTHER" id="PTHR43133:SF25">
    <property type="entry name" value="RNA POLYMERASE SIGMA FACTOR RFAY-RELATED"/>
    <property type="match status" value="1"/>
</dbReference>
<dbReference type="InterPro" id="IPR013325">
    <property type="entry name" value="RNA_pol_sigma_r2"/>
</dbReference>
<keyword evidence="4" id="KW-0804">Transcription</keyword>
<dbReference type="SUPFAM" id="SSF88659">
    <property type="entry name" value="Sigma3 and sigma4 domains of RNA polymerase sigma factors"/>
    <property type="match status" value="1"/>
</dbReference>
<dbReference type="InterPro" id="IPR013324">
    <property type="entry name" value="RNA_pol_sigma_r3/r4-like"/>
</dbReference>
<dbReference type="InterPro" id="IPR039425">
    <property type="entry name" value="RNA_pol_sigma-70-like"/>
</dbReference>